<name>A0ABQ1CGT5_STRDI</name>
<evidence type="ECO:0000313" key="2">
    <source>
        <dbReference type="EMBL" id="GFH69480.1"/>
    </source>
</evidence>
<feature type="compositionally biased region" description="Basic and acidic residues" evidence="1">
    <location>
        <begin position="106"/>
        <end position="131"/>
    </location>
</feature>
<protein>
    <submittedName>
        <fullName evidence="2">Uncharacterized protein</fullName>
    </submittedName>
</protein>
<sequence>MPPVARAARGRGRWRGGGGKGGSLAVARGSSPPRGSAPLLRVCPRTTPRTGAGPTPEAPSGPVGGRVPWSREAPAMSSGASRHEGGPARCARRHGTHEPALTAIGVDRRPATGPVPEERVLRGTREPRRADAGLSPPAPS</sequence>
<dbReference type="Proteomes" id="UP000472710">
    <property type="component" value="Unassembled WGS sequence"/>
</dbReference>
<proteinExistence type="predicted"/>
<feature type="region of interest" description="Disordered" evidence="1">
    <location>
        <begin position="1"/>
        <end position="140"/>
    </location>
</feature>
<comment type="caution">
    <text evidence="2">The sequence shown here is derived from an EMBL/GenBank/DDBJ whole genome shotgun (WGS) entry which is preliminary data.</text>
</comment>
<feature type="compositionally biased region" description="Low complexity" evidence="1">
    <location>
        <begin position="44"/>
        <end position="55"/>
    </location>
</feature>
<dbReference type="EMBL" id="BLLN01000001">
    <property type="protein sequence ID" value="GFH69480.1"/>
    <property type="molecule type" value="Genomic_DNA"/>
</dbReference>
<evidence type="ECO:0000313" key="3">
    <source>
        <dbReference type="Proteomes" id="UP000472710"/>
    </source>
</evidence>
<reference evidence="2 3" key="1">
    <citation type="submission" date="2020-02" db="EMBL/GenBank/DDBJ databases">
        <title>Whole genome shotgun sequence of Streptomyces diastaticus subsp. diastaticus NBRC 13412.</title>
        <authorList>
            <person name="Ichikawa N."/>
            <person name="Komaki H."/>
            <person name="Tamura T."/>
        </authorList>
    </citation>
    <scope>NUCLEOTIDE SEQUENCE [LARGE SCALE GENOMIC DNA]</scope>
    <source>
        <strain evidence="2 3">NBRC 13412</strain>
    </source>
</reference>
<evidence type="ECO:0000256" key="1">
    <source>
        <dbReference type="SAM" id="MobiDB-lite"/>
    </source>
</evidence>
<accession>A0ABQ1CGT5</accession>
<gene>
    <name evidence="2" type="ORF">Sdia_02480</name>
</gene>
<keyword evidence="3" id="KW-1185">Reference proteome</keyword>
<organism evidence="2 3">
    <name type="scientific">Streptomyces diastaticus subsp. diastaticus</name>
    <dbReference type="NCBI Taxonomy" id="68040"/>
    <lineage>
        <taxon>Bacteria</taxon>
        <taxon>Bacillati</taxon>
        <taxon>Actinomycetota</taxon>
        <taxon>Actinomycetes</taxon>
        <taxon>Kitasatosporales</taxon>
        <taxon>Streptomycetaceae</taxon>
        <taxon>Streptomyces</taxon>
        <taxon>Streptomyces diastaticus group</taxon>
    </lineage>
</organism>